<dbReference type="EMBL" id="GIFC01000437">
    <property type="protein sequence ID" value="MXU82520.1"/>
    <property type="molecule type" value="Transcribed_RNA"/>
</dbReference>
<name>A0A6B0U1A6_IXORI</name>
<evidence type="ECO:0000256" key="1">
    <source>
        <dbReference type="SAM" id="MobiDB-lite"/>
    </source>
</evidence>
<accession>A0A6B0U1A6</accession>
<sequence>MKILHLGHRWAFTWPCAVVRAHALSRRSPLRNWRQDRPSCQGEWHAKHHGSPHEAHSRAAPSSLGRLVT</sequence>
<protein>
    <submittedName>
        <fullName evidence="2">Putative secreted protein</fullName>
    </submittedName>
</protein>
<dbReference type="AlphaFoldDB" id="A0A6B0U1A6"/>
<reference evidence="2" key="1">
    <citation type="submission" date="2019-12" db="EMBL/GenBank/DDBJ databases">
        <title>An insight into the sialome of adult female Ixodes ricinus ticks feeding for 6 days.</title>
        <authorList>
            <person name="Perner J."/>
            <person name="Ribeiro J.M.C."/>
        </authorList>
    </citation>
    <scope>NUCLEOTIDE SEQUENCE</scope>
    <source>
        <strain evidence="2">Semi-engorged</strain>
        <tissue evidence="2">Salivary glands</tissue>
    </source>
</reference>
<feature type="region of interest" description="Disordered" evidence="1">
    <location>
        <begin position="29"/>
        <end position="69"/>
    </location>
</feature>
<evidence type="ECO:0000313" key="2">
    <source>
        <dbReference type="EMBL" id="MXU82520.1"/>
    </source>
</evidence>
<organism evidence="2">
    <name type="scientific">Ixodes ricinus</name>
    <name type="common">Common tick</name>
    <name type="synonym">Acarus ricinus</name>
    <dbReference type="NCBI Taxonomy" id="34613"/>
    <lineage>
        <taxon>Eukaryota</taxon>
        <taxon>Metazoa</taxon>
        <taxon>Ecdysozoa</taxon>
        <taxon>Arthropoda</taxon>
        <taxon>Chelicerata</taxon>
        <taxon>Arachnida</taxon>
        <taxon>Acari</taxon>
        <taxon>Parasitiformes</taxon>
        <taxon>Ixodida</taxon>
        <taxon>Ixodoidea</taxon>
        <taxon>Ixodidae</taxon>
        <taxon>Ixodinae</taxon>
        <taxon>Ixodes</taxon>
    </lineage>
</organism>
<proteinExistence type="predicted"/>